<evidence type="ECO:0000313" key="1">
    <source>
        <dbReference type="EMBL" id="KKK99417.1"/>
    </source>
</evidence>
<dbReference type="AlphaFoldDB" id="A0A0F8ZZN0"/>
<name>A0A0F8ZZN0_9ZZZZ</name>
<accession>A0A0F8ZZN0</accession>
<proteinExistence type="predicted"/>
<dbReference type="EMBL" id="LAZR01045211">
    <property type="protein sequence ID" value="KKK99417.1"/>
    <property type="molecule type" value="Genomic_DNA"/>
</dbReference>
<sequence length="238" mass="27889">MGRKICSKCQKNPAKENHYRCQECDRRYYREFYRAKKEQGLCGKCNSVNLGNTLLCVECTKKQSRSQQDRRIKYKEAHMCVVCGSKLSNTDTIECQTCILKRQATWEDKADSRYMEDKCGRCGKKPPQYGMKTCRACLDKSALYHKKYRDKIISERKKRKLLIFDHYGNKCTCCGENHPLLLNVDHINNDAKQKNHRNNTDMFYKGIIDENFPSCYQLLCWNCNMGKYLNGGICPHIQ</sequence>
<protein>
    <submittedName>
        <fullName evidence="1">Uncharacterized protein</fullName>
    </submittedName>
</protein>
<comment type="caution">
    <text evidence="1">The sequence shown here is derived from an EMBL/GenBank/DDBJ whole genome shotgun (WGS) entry which is preliminary data.</text>
</comment>
<organism evidence="1">
    <name type="scientific">marine sediment metagenome</name>
    <dbReference type="NCBI Taxonomy" id="412755"/>
    <lineage>
        <taxon>unclassified sequences</taxon>
        <taxon>metagenomes</taxon>
        <taxon>ecological metagenomes</taxon>
    </lineage>
</organism>
<gene>
    <name evidence="1" type="ORF">LCGC14_2632970</name>
</gene>
<reference evidence="1" key="1">
    <citation type="journal article" date="2015" name="Nature">
        <title>Complex archaea that bridge the gap between prokaryotes and eukaryotes.</title>
        <authorList>
            <person name="Spang A."/>
            <person name="Saw J.H."/>
            <person name="Jorgensen S.L."/>
            <person name="Zaremba-Niedzwiedzka K."/>
            <person name="Martijn J."/>
            <person name="Lind A.E."/>
            <person name="van Eijk R."/>
            <person name="Schleper C."/>
            <person name="Guy L."/>
            <person name="Ettema T.J."/>
        </authorList>
    </citation>
    <scope>NUCLEOTIDE SEQUENCE</scope>
</reference>